<dbReference type="SUPFAM" id="SSF52151">
    <property type="entry name" value="FabD/lysophospholipase-like"/>
    <property type="match status" value="1"/>
</dbReference>
<feature type="domain" description="Ketosynthase family 3 (KS3)" evidence="8">
    <location>
        <begin position="740"/>
        <end position="1149"/>
    </location>
</feature>
<evidence type="ECO:0000259" key="8">
    <source>
        <dbReference type="PROSITE" id="PS52004"/>
    </source>
</evidence>
<dbReference type="SMART" id="SM00825">
    <property type="entry name" value="PKS_KS"/>
    <property type="match status" value="1"/>
</dbReference>
<dbReference type="PROSITE" id="PS00012">
    <property type="entry name" value="PHOSPHOPANTETHEINE"/>
    <property type="match status" value="2"/>
</dbReference>
<feature type="compositionally biased region" description="Low complexity" evidence="6">
    <location>
        <begin position="675"/>
        <end position="696"/>
    </location>
</feature>
<dbReference type="PANTHER" id="PTHR45527:SF1">
    <property type="entry name" value="FATTY ACID SYNTHASE"/>
    <property type="match status" value="1"/>
</dbReference>
<feature type="domain" description="Carrier" evidence="7">
    <location>
        <begin position="599"/>
        <end position="676"/>
    </location>
</feature>
<feature type="region of interest" description="Disordered" evidence="6">
    <location>
        <begin position="1519"/>
        <end position="1540"/>
    </location>
</feature>
<dbReference type="InterPro" id="IPR016039">
    <property type="entry name" value="Thiolase-like"/>
</dbReference>
<evidence type="ECO:0000313" key="10">
    <source>
        <dbReference type="Proteomes" id="UP001219605"/>
    </source>
</evidence>
<dbReference type="Proteomes" id="UP001219605">
    <property type="component" value="Chromosome"/>
</dbReference>
<feature type="compositionally biased region" description="Basic and acidic residues" evidence="6">
    <location>
        <begin position="706"/>
        <end position="730"/>
    </location>
</feature>
<feature type="compositionally biased region" description="Pro residues" evidence="6">
    <location>
        <begin position="3533"/>
        <end position="3555"/>
    </location>
</feature>
<dbReference type="InterPro" id="IPR023213">
    <property type="entry name" value="CAT-like_dom_sf"/>
</dbReference>
<dbReference type="InterPro" id="IPR057326">
    <property type="entry name" value="KR_dom"/>
</dbReference>
<keyword evidence="3" id="KW-0597">Phosphoprotein</keyword>
<feature type="region of interest" description="Disordered" evidence="6">
    <location>
        <begin position="3519"/>
        <end position="3559"/>
    </location>
</feature>
<feature type="region of interest" description="Disordered" evidence="6">
    <location>
        <begin position="675"/>
        <end position="737"/>
    </location>
</feature>
<dbReference type="SMART" id="SM00827">
    <property type="entry name" value="PKS_AT"/>
    <property type="match status" value="1"/>
</dbReference>
<evidence type="ECO:0000313" key="9">
    <source>
        <dbReference type="EMBL" id="WDZ82888.1"/>
    </source>
</evidence>
<dbReference type="InterPro" id="IPR025110">
    <property type="entry name" value="AMP-bd_C"/>
</dbReference>
<feature type="domain" description="Carrier" evidence="7">
    <location>
        <begin position="2076"/>
        <end position="2150"/>
    </location>
</feature>
<keyword evidence="4" id="KW-0808">Transferase</keyword>
<dbReference type="RefSeq" id="WP_275029236.1">
    <property type="nucleotide sequence ID" value="NZ_CP118615.1"/>
</dbReference>
<dbReference type="Gene3D" id="3.30.559.30">
    <property type="entry name" value="Nonribosomal peptide synthetase, condensation domain"/>
    <property type="match status" value="2"/>
</dbReference>
<dbReference type="Gene3D" id="1.10.1200.10">
    <property type="entry name" value="ACP-like"/>
    <property type="match status" value="3"/>
</dbReference>
<feature type="compositionally biased region" description="Low complexity" evidence="6">
    <location>
        <begin position="555"/>
        <end position="574"/>
    </location>
</feature>
<evidence type="ECO:0000256" key="3">
    <source>
        <dbReference type="ARBA" id="ARBA00022553"/>
    </source>
</evidence>
<comment type="cofactor">
    <cofactor evidence="1">
        <name>pantetheine 4'-phosphate</name>
        <dbReference type="ChEBI" id="CHEBI:47942"/>
    </cofactor>
</comment>
<dbReference type="InterPro" id="IPR042099">
    <property type="entry name" value="ANL_N_sf"/>
</dbReference>
<dbReference type="InterPro" id="IPR014031">
    <property type="entry name" value="Ketoacyl_synth_C"/>
</dbReference>
<sequence length="4199" mass="434936">MRTLPGSGGVRTLLDVLLHAADTAPGQVVVHVRPDGTERTVTHRELRDESLRVAGGYQAAGLAPGTPALLLADAGDDFQPMFWGALAAGLVPVPLPPEPSRVRAVRDLLPGAVVVTDDATARVADGLPGPVLRLAALRAGRPPATLPTPAPDQVAFLQFSSGSTGSPRGVELTHANVLANLAQARAATGLGPDDVLVTWMPYFHDMGLIGTHLTPLSAGVKQVRIPPLAFAKRPELWFTTAHRHRATLLSAANFALALAVRRVPAETLAGLDLSRVRFVAVGAEPISAAVWRAFLAHTRPAGLAPAAPQPVYGLAEATLAVTFPPLGEVAAPLVLDRAELSRGRVVPTGPGPHAVELMDLGHPVAGCALRIVDDRGRPVGGNRVGLIEVRGPNVARRYHRDGPASRETFVDGWLRTGDLGFLRAGRLCVTGRAKDVVFVNGRTFHASDLEEVAATTAGLPTASAAVVGCTDPDTGGERIVVFVPWARPPAGAAGVLDAVRARVAEASGHDDVRVVPLPPGALARTTSGKLRRRRIRERYLAGDFADRERRWCRAPGPAGRPEPTGTTPPTQLPTVAGDPTEHMRATGPTGITGPTLARLSRPEIERLVRQVWARVLDRPADGIGLDDRFLSIGGSSLRAMEVLAGLEDVLGTTVDPADLRDCPTVASLADRLAERAATPPTTAGAANGTGATAEAGNGAGTTDGAGRTDRAGATDGAGRTDRAGATDRPRAVGPDLATPTGSVAVIGMACRFPGAATPEEFWQRLVEGWDAVGPVPAHRWTARSSRWGGFLDDPMLLDADFFGLTDTEARYTDPHARLFLEIGYEALERAGYAGPRRQGRRIGIFAAVGESGYPELLGRDGPPASTAALVGNLRNLVAARLAQALDLTGPAVAVDTACSSALVALHLAGRSLASGECDIAVVGGVNLNLTPTGYRLLDAAEALSPTGRCRAFDAGADGFVPGEGGAALVLCRPADAHAAGDQVLALVAGTAVGNDGRSLSLLAPNPHRQQEVIVRAYREAGIDPARVSYVEAHGTGTPLGDPVEVRSLAHAFPPPADGTSRGLGSVKTNLGHLLNAAGMPALLKVVLALRHRRLPASLHHVRPPTRFDLAAAGFAVVTGTREWTGPAPLVAGINAFGFGGTNAHAILREAPPAAPVPTGPDGQPVSQLVTLSAHTPTALRRAARDLAGHLRAHPELDPADVCASAGTARDDGPYRLAVVAAGDLADRLDAAAVAAHRPVGRRPRTVFLFPGADTPPPSAEVVRDLHDRLPVFRTVLAEVCAAAGPVAGRPLLSWCLAGPSDPAPVPAAGTVLAAVHLALGVALAGQLTAWGVTPDALLGQGTGEFAAAAVAGALTVADAVRLAVGGGDRRPAGPYRVPLFSPAAGRWDPEHWPAVPADPSTLPAALCRLRADGYDTYVELGSAGLLGPGFAGPLGATADGAPVGVPAVPAPDAVTAGGTGALLATVGRLWARGGPLDRSALYAGRRRVPVPTYPFERRAYRPPGSPDPDVPLYRVTWRETPPPGGTLPTRVRLAGPGTGSDFADRLTADLTARGVEVSRDAASGRQDAEEPCPAGPARRAGRAAASGRPDVLVFLAGTAVDPPDVATLDSVVSELVRAFRTLLDGLADDPTPLLVVTEDVQVTGTATERPRPVHGVLAGLTAALADERPDLPVRIVDLSGPDDRAVRSAAVCAELAAFGRPSSAVPAPAGDADGVPATGVAWRGGRRLTRALTEVATPPQRTDPDGVHVLLGGAGGLGAELARHLVRRGHPTLLLAGRSTQPPDALLTELRAAGATVTYHRCDVTVPADVDALLGGLDRLDTVFHAAGTVRVGTLRTKSVPDVLAVLAPKVRGSFLVAETLRRHGHHRTAVVGFSSVSAVLPGLAAAVGDYAAANAFLDAFAAAQRAAGRPFQSVGFAAITDTGMAARAGVLPTRQQPGHPPDGGQAGPAPGGERSAGAVGGLTGRAALRGLLAAGDVDAAHLVVADLRHRAVPDRRAGSGAADRDGRAGPASDDRDTASRTPTAAGAPPPAGYDDAPAGYDDAPPRPGRFPEPSPAAATDPGDAGRNGGDGPALPELAGLLRRLVAEPLHRRPEEIADDTSFLALGLDSLAAVDLVKRLEDELGRQLPVTLFFEYTTVAELAGHLAGQPTGTTAPGTGPSAVPGTRPSTVPEVGPSTGDHAGRPTTPGAGPSTVDGAEAFPLTPVQRAFHVNERFHPTVASYGFVRHTVTGPLDADLLRRALGELENRHPMLRVRFVAGPTAGAPRQVVLPPSAGPTWYAEQPLTGSLAALEERLCNTPVDLTREPPLRAVLVREAPDRAHLVLVMHHAAGDGFSLNLLGAQLWATYTALARGRTPDVPLPAAHFRTYAQGLGAPAEQDLAYWRDVLTRDGRTLRLPYDGTPDTAPAPPYASHPEHLEPALVAGLREHAADAGVSLFHLLLAGYVRCLARWSGQRRIPVNLARAGRDARLPGIERTVGPFADTLPLLVDVDPDEPAGRLADRIRVDWSTAQRHGSVSTLDLARLLDPAGAGPRTASPAGFSFARFPVTRDGDCPVAVTATAAGTASAATRLSLLCWESDATLRFSWNFPTRLFDRATVARLAAEHRRELVALAGAGRTAPATTDVDTGTSHAGVDHVDAGTGQGDAGVGQGDAGTGRPAGGSVAGDVARHLVTGSDDVSARIRAVCRRYPEAVAVRDGTATVTYRGLDLAADRVAARLGGYRVGPGDRVALLTAPGPATVVGIVGILRAGAAWVPLDAGHPPARLRDQLDRAGVGVVLHDDDCVDAAERIGGAARPVRLDPVPTAEAGQPDPVPAAGADQPDPVPAGAGRPGPEPVAAVPAPDDPAYVIFTSGSTGRPKGVPVSRRSMLNYLDWAVTTFGYRPGDRLAQTSSICFDASVRQVLAPLLVGATVVTVPPALRRDPHALLARLEQDRITVWSSVPTLWERILRAAEERADRGTPARLDALRWVHVGGEELSPVPVRRWFDLFGAGCRITNLYGPTEATINATWHLIDRRPGDEVRRLPIGRPVGGAVVRVVDAEGRDCPPGTAGELYLGGVGLTAGYLGEPELTRAAFVFRDGQRFYRSGDRGRVGPDGNLEFLGRLDDQVKIHGYRVEPGEVEAVLRRHPQVTAAVVLHRADPHPRLHAFVRPGPGAAPTLAGLRAHLAASLPDHMVPARIHLLDDLPVTAVGKIDRDRLWARVRAGSTGDGSPPVAASPTGTEQRLARIWCDLLDLPSIGPDDDFFSLGGDSILVLEVFARLREQSPAVPGPNLIYRHRTLAGLAAAIDTAATDPARPPGAGRPVGDTCPAGPAATDPTVPFPVTATQRGFLLADAVSPGAGTAWLARLRLRGSLRRDVFQRAVDVLVARHRMLRTVFPAGVRPPVQQELPASLRLPVGYEVLSAPADLAARVAEERGRRFETWAWPLLRLRLLAVAPDEHVLLVHAHHVIGDGYSVALLGRELLTVYRRLAAGESAGLPELRASFRDYVALLTRRADAPPDPAALAWWSHRFGPPYQPPTLRAGHRPGPAGTAPPPAPPPAPPSPAATPAPARPPSGTAASVAGFTLGTAVVDGLRRLAADAATTLYATVLTGYHRALARYTGQDDLVVGLAVTGRDHALLPDLHRLFGPCAAMLPLRLTGGGGFPAHLARVAGEVTAARQHDDPPSIATLGGTGRRDGAPLGAQFFFSFLDFAALGVAGPAPEAGQLSLDWDDEDTDLAPPPIGTDLFLTARPVPDGLRVTVRASAVAVGPDQLTQLAGWLRDELAAAATAAAPPTTSGRGERVTAQGQPDHAAPPEEVAMPSGRAAPTPGRLDAAIVGYLPPPAQLAALAGLPADSLPRDQLRDLLFPAGGPRLLEELTTPLGTSGFVCLPRFADELTGARESLAAETAHAVDLAADLGARCVSLAGMIPAHTGYGVGVLRRTRAGVAVTTGHAVTAVSVVLTVEAALAAVGGDLAGRTVAVVGLGSIGSTSSRLLLARAARPPARLVLCDVPAAAPRLAAHAARLRADGFHGAVETCRSTPGVPAGVYEADVVIGATSAASQPIDVDRLRPGTIVVDDSFPHALDPARALARMRSAGDLLVVGGGLLHLAGATRTVPVDLPPAVVAGHAAGQGLPATVASCQLEALLWAAVPGLPLVHGPVEQPTVVRYARALAGTGVTAAPLHLLRHRVRPALTGWSEPLVTVPPGAGAEPPDD</sequence>
<feature type="region of interest" description="Disordered" evidence="6">
    <location>
        <begin position="2641"/>
        <end position="2663"/>
    </location>
</feature>
<dbReference type="InterPro" id="IPR016035">
    <property type="entry name" value="Acyl_Trfase/lysoPLipase"/>
</dbReference>
<keyword evidence="2" id="KW-0596">Phosphopantetheine</keyword>
<dbReference type="SUPFAM" id="SSF47336">
    <property type="entry name" value="ACP-like"/>
    <property type="match status" value="3"/>
</dbReference>
<dbReference type="InterPro" id="IPR018201">
    <property type="entry name" value="Ketoacyl_synth_AS"/>
</dbReference>
<dbReference type="SMART" id="SM00822">
    <property type="entry name" value="PKS_KR"/>
    <property type="match status" value="1"/>
</dbReference>
<feature type="region of interest" description="Disordered" evidence="6">
    <location>
        <begin position="3773"/>
        <end position="3808"/>
    </location>
</feature>
<dbReference type="InterPro" id="IPR020806">
    <property type="entry name" value="PKS_PP-bd"/>
</dbReference>
<dbReference type="Gene3D" id="3.30.70.3290">
    <property type="match status" value="2"/>
</dbReference>
<dbReference type="Pfam" id="PF13193">
    <property type="entry name" value="AMP-binding_C"/>
    <property type="match status" value="1"/>
</dbReference>
<feature type="compositionally biased region" description="Low complexity" evidence="6">
    <location>
        <begin position="2147"/>
        <end position="2166"/>
    </location>
</feature>
<accession>A0ABY7ZJ23</accession>
<dbReference type="Pfam" id="PF08659">
    <property type="entry name" value="KR"/>
    <property type="match status" value="1"/>
</dbReference>
<dbReference type="Pfam" id="PF00501">
    <property type="entry name" value="AMP-binding"/>
    <property type="match status" value="2"/>
</dbReference>
<dbReference type="PROSITE" id="PS50075">
    <property type="entry name" value="CARRIER"/>
    <property type="match status" value="3"/>
</dbReference>
<dbReference type="InterPro" id="IPR009081">
    <property type="entry name" value="PP-bd_ACP"/>
</dbReference>
<dbReference type="SMART" id="SM00823">
    <property type="entry name" value="PKS_PP"/>
    <property type="match status" value="3"/>
</dbReference>
<dbReference type="InterPro" id="IPR013968">
    <property type="entry name" value="PKS_KR"/>
</dbReference>
<dbReference type="Pfam" id="PF00109">
    <property type="entry name" value="ketoacyl-synt"/>
    <property type="match status" value="1"/>
</dbReference>
<dbReference type="InterPro" id="IPR001227">
    <property type="entry name" value="Ac_transferase_dom_sf"/>
</dbReference>
<dbReference type="InterPro" id="IPR014030">
    <property type="entry name" value="Ketoacyl_synth_N"/>
</dbReference>
<dbReference type="PROSITE" id="PS00455">
    <property type="entry name" value="AMP_BINDING"/>
    <property type="match status" value="2"/>
</dbReference>
<feature type="domain" description="Carrier" evidence="7">
    <location>
        <begin position="3217"/>
        <end position="3292"/>
    </location>
</feature>
<dbReference type="Gene3D" id="3.40.366.10">
    <property type="entry name" value="Malonyl-Coenzyme A Acyl Carrier Protein, domain 2"/>
    <property type="match status" value="2"/>
</dbReference>
<dbReference type="InterPro" id="IPR010071">
    <property type="entry name" value="AA_adenyl_dom"/>
</dbReference>
<dbReference type="CDD" id="cd05930">
    <property type="entry name" value="A_NRPS"/>
    <property type="match status" value="1"/>
</dbReference>
<dbReference type="InterPro" id="IPR014043">
    <property type="entry name" value="Acyl_transferase_dom"/>
</dbReference>
<dbReference type="Pfam" id="PF16197">
    <property type="entry name" value="KAsynt_C_assoc"/>
    <property type="match status" value="1"/>
</dbReference>
<gene>
    <name evidence="9" type="ORF">PVK37_20710</name>
</gene>
<dbReference type="SUPFAM" id="SSF53901">
    <property type="entry name" value="Thiolase-like"/>
    <property type="match status" value="1"/>
</dbReference>
<name>A0ABY7ZJ23_9ACTN</name>
<feature type="region of interest" description="Disordered" evidence="6">
    <location>
        <begin position="1932"/>
        <end position="1959"/>
    </location>
</feature>
<feature type="compositionally biased region" description="Gly residues" evidence="6">
    <location>
        <begin position="2642"/>
        <end position="2663"/>
    </location>
</feature>
<dbReference type="Pfam" id="PF02801">
    <property type="entry name" value="Ketoacyl-synt_C"/>
    <property type="match status" value="1"/>
</dbReference>
<dbReference type="SUPFAM" id="SSF51735">
    <property type="entry name" value="NAD(P)-binding Rossmann-fold domains"/>
    <property type="match status" value="3"/>
</dbReference>
<dbReference type="PROSITE" id="PS00606">
    <property type="entry name" value="KS3_1"/>
    <property type="match status" value="1"/>
</dbReference>
<dbReference type="InterPro" id="IPR036736">
    <property type="entry name" value="ACP-like_sf"/>
</dbReference>
<dbReference type="Gene3D" id="3.30.559.10">
    <property type="entry name" value="Chloramphenicol acetyltransferase-like domain"/>
    <property type="match status" value="2"/>
</dbReference>
<evidence type="ECO:0000256" key="2">
    <source>
        <dbReference type="ARBA" id="ARBA00022450"/>
    </source>
</evidence>
<dbReference type="InterPro" id="IPR000873">
    <property type="entry name" value="AMP-dep_synth/lig_dom"/>
</dbReference>
<feature type="region of interest" description="Disordered" evidence="6">
    <location>
        <begin position="2796"/>
        <end position="2841"/>
    </location>
</feature>
<evidence type="ECO:0000256" key="6">
    <source>
        <dbReference type="SAM" id="MobiDB-lite"/>
    </source>
</evidence>
<dbReference type="InterPro" id="IPR020841">
    <property type="entry name" value="PKS_Beta-ketoAc_synthase_dom"/>
</dbReference>
<dbReference type="InterPro" id="IPR001242">
    <property type="entry name" value="Condensation_dom"/>
</dbReference>
<organism evidence="9 10">
    <name type="scientific">Micromonospora cathayae</name>
    <dbReference type="NCBI Taxonomy" id="3028804"/>
    <lineage>
        <taxon>Bacteria</taxon>
        <taxon>Bacillati</taxon>
        <taxon>Actinomycetota</taxon>
        <taxon>Actinomycetes</taxon>
        <taxon>Micromonosporales</taxon>
        <taxon>Micromonosporaceae</taxon>
        <taxon>Micromonospora</taxon>
    </lineage>
</organism>
<protein>
    <submittedName>
        <fullName evidence="9">Amino acid adenylation domain-containing protein</fullName>
    </submittedName>
</protein>
<evidence type="ECO:0000256" key="4">
    <source>
        <dbReference type="ARBA" id="ARBA00022679"/>
    </source>
</evidence>
<feature type="region of interest" description="Disordered" evidence="6">
    <location>
        <begin position="551"/>
        <end position="578"/>
    </location>
</feature>
<dbReference type="InterPro" id="IPR020845">
    <property type="entry name" value="AMP-binding_CS"/>
</dbReference>
<feature type="region of interest" description="Disordered" evidence="6">
    <location>
        <begin position="1995"/>
        <end position="2076"/>
    </location>
</feature>
<feature type="compositionally biased region" description="Pro residues" evidence="6">
    <location>
        <begin position="2046"/>
        <end position="2055"/>
    </location>
</feature>
<dbReference type="InterPro" id="IPR036291">
    <property type="entry name" value="NAD(P)-bd_dom_sf"/>
</dbReference>
<dbReference type="PANTHER" id="PTHR45527">
    <property type="entry name" value="NONRIBOSOMAL PEPTIDE SYNTHETASE"/>
    <property type="match status" value="1"/>
</dbReference>
<dbReference type="InterPro" id="IPR045851">
    <property type="entry name" value="AMP-bd_C_sf"/>
</dbReference>
<evidence type="ECO:0000256" key="5">
    <source>
        <dbReference type="ARBA" id="ARBA00029443"/>
    </source>
</evidence>
<dbReference type="SUPFAM" id="SSF52777">
    <property type="entry name" value="CoA-dependent acyltransferases"/>
    <property type="match status" value="4"/>
</dbReference>
<dbReference type="Pfam" id="PF00550">
    <property type="entry name" value="PP-binding"/>
    <property type="match status" value="3"/>
</dbReference>
<comment type="similarity">
    <text evidence="5">In the C-terminal section; belongs to the NRP synthetase family.</text>
</comment>
<dbReference type="Pfam" id="PF00668">
    <property type="entry name" value="Condensation"/>
    <property type="match status" value="2"/>
</dbReference>
<dbReference type="Gene3D" id="3.40.47.10">
    <property type="match status" value="1"/>
</dbReference>
<feature type="compositionally biased region" description="Basic and acidic residues" evidence="6">
    <location>
        <begin position="1995"/>
        <end position="2019"/>
    </location>
</feature>
<keyword evidence="10" id="KW-1185">Reference proteome</keyword>
<dbReference type="PROSITE" id="PS52004">
    <property type="entry name" value="KS3_2"/>
    <property type="match status" value="1"/>
</dbReference>
<feature type="region of interest" description="Disordered" evidence="6">
    <location>
        <begin position="2147"/>
        <end position="2192"/>
    </location>
</feature>
<dbReference type="SUPFAM" id="SSF56801">
    <property type="entry name" value="Acetyl-CoA synthetase-like"/>
    <property type="match status" value="2"/>
</dbReference>
<dbReference type="Gene3D" id="3.40.50.720">
    <property type="entry name" value="NAD(P)-binding Rossmann-like Domain"/>
    <property type="match status" value="2"/>
</dbReference>
<dbReference type="Gene3D" id="3.40.50.12780">
    <property type="entry name" value="N-terminal domain of ligase-like"/>
    <property type="match status" value="2"/>
</dbReference>
<dbReference type="CDD" id="cd00833">
    <property type="entry name" value="PKS"/>
    <property type="match status" value="1"/>
</dbReference>
<reference evidence="9 10" key="1">
    <citation type="submission" date="2023-02" db="EMBL/GenBank/DDBJ databases">
        <authorList>
            <person name="Mo P."/>
        </authorList>
    </citation>
    <scope>NUCLEOTIDE SEQUENCE [LARGE SCALE GENOMIC DNA]</scope>
    <source>
        <strain evidence="9 10">HUAS 3</strain>
    </source>
</reference>
<evidence type="ECO:0000256" key="1">
    <source>
        <dbReference type="ARBA" id="ARBA00001957"/>
    </source>
</evidence>
<evidence type="ECO:0000259" key="7">
    <source>
        <dbReference type="PROSITE" id="PS50075"/>
    </source>
</evidence>
<dbReference type="SMART" id="SM01294">
    <property type="entry name" value="PKS_PP_betabranch"/>
    <property type="match status" value="1"/>
</dbReference>
<dbReference type="Gene3D" id="3.30.300.30">
    <property type="match status" value="2"/>
</dbReference>
<dbReference type="EMBL" id="CP118615">
    <property type="protein sequence ID" value="WDZ82888.1"/>
    <property type="molecule type" value="Genomic_DNA"/>
</dbReference>
<feature type="compositionally biased region" description="Low complexity" evidence="6">
    <location>
        <begin position="2021"/>
        <end position="2043"/>
    </location>
</feature>
<dbReference type="InterPro" id="IPR006162">
    <property type="entry name" value="Ppantetheine_attach_site"/>
</dbReference>
<feature type="region of interest" description="Disordered" evidence="6">
    <location>
        <begin position="1558"/>
        <end position="1583"/>
    </location>
</feature>
<dbReference type="NCBIfam" id="TIGR01733">
    <property type="entry name" value="AA-adenyl-dom"/>
    <property type="match status" value="1"/>
</dbReference>
<dbReference type="InterPro" id="IPR032821">
    <property type="entry name" value="PKS_assoc"/>
</dbReference>
<proteinExistence type="inferred from homology"/>